<gene>
    <name evidence="1" type="ORF">LTR37_003855</name>
</gene>
<keyword evidence="2" id="KW-1185">Reference proteome</keyword>
<proteinExistence type="predicted"/>
<sequence length="673" mass="74329">MSSDAGHRESSTKGSSSVRRLKRLPLFGRKHSPPHSTFAPSDILPQDGHQPHPNRPESDLAPSQQDDGELVFGPADGAQVSDARSISPASVFDGRHAPQERETPATTTHGSDEQEGYDLKPPPPSQSHDNIEALAGKFFSIEHLDFILRDPNAGPRFLQFLDQYKPQHTATLEHYLESKKAVTAIEYANAIADQMPASRGAPHSVAAHMDDAFEMKTRQTAEDLVEEALPSYLTHRLVNLVTDTLVKDITGNSMPVMKDLIPNLAEVYCITDPSLPDNPIVYASEEFYNTTQYGRDYVIGRNCRFLQGPKTADSTVGRMVEALTAGVELCETILNYRRDGSPFINLLMIAPLYDNKGGVRYFLGCQIDVSPLIEGGRGLDSFSRLLKHDRSESRYGGKRIRDPTTLLGELGVMLNDPEVDHVTYKLRGGGGSLSGSNHGSGSSTPQRQQQQKRSNNRRYISMDDGSDGRSKALWPDASLGRSGRLPGVYRNYLLVRPYPSLRITFTSPALRIPGLLQTKFMDRIGGSAHLKEQVLEAFENGSGVTAKVPWLSSPPGRSDSSRQYGESGDGRPRWIHCTPMLGSDEKVGVWMVVLVENEEVTGTLNRRGEMERDDERPTSAGRGAGGRQNGGNALYADYLRHERGDTRPTTHGSSRTTESARERREVDDQFRDF</sequence>
<evidence type="ECO:0000313" key="1">
    <source>
        <dbReference type="EMBL" id="KAK3720442.1"/>
    </source>
</evidence>
<evidence type="ECO:0000313" key="2">
    <source>
        <dbReference type="Proteomes" id="UP001281147"/>
    </source>
</evidence>
<comment type="caution">
    <text evidence="1">The sequence shown here is derived from an EMBL/GenBank/DDBJ whole genome shotgun (WGS) entry which is preliminary data.</text>
</comment>
<dbReference type="EMBL" id="JAUTXU010000022">
    <property type="protein sequence ID" value="KAK3720442.1"/>
    <property type="molecule type" value="Genomic_DNA"/>
</dbReference>
<dbReference type="Proteomes" id="UP001281147">
    <property type="component" value="Unassembled WGS sequence"/>
</dbReference>
<protein>
    <submittedName>
        <fullName evidence="1">Uncharacterized protein</fullName>
    </submittedName>
</protein>
<reference evidence="1" key="1">
    <citation type="submission" date="2023-07" db="EMBL/GenBank/DDBJ databases">
        <title>Black Yeasts Isolated from many extreme environments.</title>
        <authorList>
            <person name="Coleine C."/>
            <person name="Stajich J.E."/>
            <person name="Selbmann L."/>
        </authorList>
    </citation>
    <scope>NUCLEOTIDE SEQUENCE</scope>
    <source>
        <strain evidence="1">CCFEE 5714</strain>
    </source>
</reference>
<accession>A0ACC3NPC1</accession>
<name>A0ACC3NPC1_9PEZI</name>
<organism evidence="1 2">
    <name type="scientific">Vermiconidia calcicola</name>
    <dbReference type="NCBI Taxonomy" id="1690605"/>
    <lineage>
        <taxon>Eukaryota</taxon>
        <taxon>Fungi</taxon>
        <taxon>Dikarya</taxon>
        <taxon>Ascomycota</taxon>
        <taxon>Pezizomycotina</taxon>
        <taxon>Dothideomycetes</taxon>
        <taxon>Dothideomycetidae</taxon>
        <taxon>Mycosphaerellales</taxon>
        <taxon>Extremaceae</taxon>
        <taxon>Vermiconidia</taxon>
    </lineage>
</organism>